<dbReference type="SUPFAM" id="SSF63829">
    <property type="entry name" value="Calcium-dependent phosphotriesterase"/>
    <property type="match status" value="1"/>
</dbReference>
<feature type="region of interest" description="Disordered" evidence="1">
    <location>
        <begin position="241"/>
        <end position="282"/>
    </location>
</feature>
<feature type="region of interest" description="Disordered" evidence="1">
    <location>
        <begin position="755"/>
        <end position="776"/>
    </location>
</feature>
<feature type="region of interest" description="Disordered" evidence="1">
    <location>
        <begin position="1330"/>
        <end position="1362"/>
    </location>
</feature>
<keyword evidence="5" id="KW-1185">Reference proteome</keyword>
<gene>
    <name evidence="4" type="ORF">P3G67_04600</name>
</gene>
<feature type="region of interest" description="Disordered" evidence="1">
    <location>
        <begin position="1160"/>
        <end position="1188"/>
    </location>
</feature>
<dbReference type="CDD" id="cd20695">
    <property type="entry name" value="CdiA-CT_5T87E_Ct"/>
    <property type="match status" value="1"/>
</dbReference>
<dbReference type="PANTHER" id="PTHR32305:SF15">
    <property type="entry name" value="PROTEIN RHSA-RELATED"/>
    <property type="match status" value="1"/>
</dbReference>
<evidence type="ECO:0000256" key="1">
    <source>
        <dbReference type="SAM" id="MobiDB-lite"/>
    </source>
</evidence>
<dbReference type="InterPro" id="IPR031325">
    <property type="entry name" value="RHS_repeat"/>
</dbReference>
<dbReference type="NCBIfam" id="TIGR01643">
    <property type="entry name" value="YD_repeat_2x"/>
    <property type="match status" value="14"/>
</dbReference>
<dbReference type="RefSeq" id="WP_276092437.1">
    <property type="nucleotide sequence ID" value="NZ_JARJBC010000002.1"/>
</dbReference>
<accession>A0ABT5ZFB0</accession>
<dbReference type="InterPro" id="IPR022385">
    <property type="entry name" value="Rhs_assc_core"/>
</dbReference>
<evidence type="ECO:0000259" key="2">
    <source>
        <dbReference type="Pfam" id="PF20148"/>
    </source>
</evidence>
<comment type="caution">
    <text evidence="4">The sequence shown here is derived from an EMBL/GenBank/DDBJ whole genome shotgun (WGS) entry which is preliminary data.</text>
</comment>
<dbReference type="InterPro" id="IPR006530">
    <property type="entry name" value="YD"/>
</dbReference>
<reference evidence="4 5" key="1">
    <citation type="submission" date="2023-03" db="EMBL/GenBank/DDBJ databases">
        <title>Draft genome sequence of Streptomyces sp. RB6PN23 isolated from peat swamp forest in Thailand.</title>
        <authorList>
            <person name="Klaysubun C."/>
            <person name="Duangmal K."/>
        </authorList>
    </citation>
    <scope>NUCLEOTIDE SEQUENCE [LARGE SCALE GENOMIC DNA]</scope>
    <source>
        <strain evidence="4 5">RB6PN23</strain>
    </source>
</reference>
<dbReference type="SUPFAM" id="SSF69304">
    <property type="entry name" value="Tricorn protease N-terminal domain"/>
    <property type="match status" value="1"/>
</dbReference>
<dbReference type="InterPro" id="IPR050708">
    <property type="entry name" value="T6SS_VgrG/RHS"/>
</dbReference>
<protein>
    <submittedName>
        <fullName evidence="4">DUF6531 domain-containing protein</fullName>
    </submittedName>
</protein>
<dbReference type="PANTHER" id="PTHR32305">
    <property type="match status" value="1"/>
</dbReference>
<dbReference type="InterPro" id="IPR045351">
    <property type="entry name" value="DUF6531"/>
</dbReference>
<organism evidence="4 5">
    <name type="scientific">Streptomyces silvisoli</name>
    <dbReference type="NCBI Taxonomy" id="3034235"/>
    <lineage>
        <taxon>Bacteria</taxon>
        <taxon>Bacillati</taxon>
        <taxon>Actinomycetota</taxon>
        <taxon>Actinomycetes</taxon>
        <taxon>Kitasatosporales</taxon>
        <taxon>Streptomycetaceae</taxon>
        <taxon>Streptomyces</taxon>
    </lineage>
</organism>
<dbReference type="Proteomes" id="UP001216579">
    <property type="component" value="Unassembled WGS sequence"/>
</dbReference>
<feature type="domain" description="Outer membrane channel protein CpnT-like N-terminal" evidence="3">
    <location>
        <begin position="4"/>
        <end position="128"/>
    </location>
</feature>
<proteinExistence type="predicted"/>
<dbReference type="InterPro" id="IPR057746">
    <property type="entry name" value="CpnT-like_N"/>
</dbReference>
<dbReference type="Pfam" id="PF25547">
    <property type="entry name" value="WXG100_2"/>
    <property type="match status" value="1"/>
</dbReference>
<evidence type="ECO:0000313" key="4">
    <source>
        <dbReference type="EMBL" id="MDF3288514.1"/>
    </source>
</evidence>
<feature type="compositionally biased region" description="Basic and acidic residues" evidence="1">
    <location>
        <begin position="255"/>
        <end position="268"/>
    </location>
</feature>
<dbReference type="EMBL" id="JARJBC010000002">
    <property type="protein sequence ID" value="MDF3288514.1"/>
    <property type="molecule type" value="Genomic_DNA"/>
</dbReference>
<dbReference type="Gene3D" id="2.180.10.10">
    <property type="entry name" value="RHS repeat-associated core"/>
    <property type="match status" value="3"/>
</dbReference>
<name>A0ABT5ZFB0_9ACTN</name>
<dbReference type="Pfam" id="PF20148">
    <property type="entry name" value="DUF6531"/>
    <property type="match status" value="1"/>
</dbReference>
<feature type="domain" description="DUF6531" evidence="2">
    <location>
        <begin position="286"/>
        <end position="357"/>
    </location>
</feature>
<dbReference type="Pfam" id="PF05593">
    <property type="entry name" value="RHS_repeat"/>
    <property type="match status" value="8"/>
</dbReference>
<sequence length="1423" mass="153427">MGMPWPKGDPGKLRQAAAAWRGFAKAVGPVCTATNGKSAALVHNNKGEAIDAYAEFWHRYHGPGGKGWLDDVAKASTHMAEMLENYADGIEKARKKIEHRIEIDIAVLAAAIGVAMATGGALSGAAAAAADAVIEAAGAIGLELSAVAADVLGTAVASAAFGGVESVAVDAAVAQPLQMAFGLQDHFSLDELNSAAKDGMVSGALFGAAGGATKAAVEAGMFPRLFGGGLDPSLLSGLPTDLDGLGGLREPPSLDMEKPPSDPIRPDDAELPANARPTDSVEACNDPVDIATGTMFLPQTDVSLPGQLPLVIERTHLSSYRAGGWFGRSWASTLDERLQLDAQGVVFAATDGKRLVYPVPRPGQPVLPARGPRLALTWDGRPDGVMTITDPATGVVRTYTHPTSVDPDEAVDLPLKSIEDRNGHRIDIDRTASGIPTGIRHSGGYDIAVDTHGGRVTALRLLDTVLVRYEYDGAGNLSEVTNSSGTPLRFTYDPDGRITSWTDRNGTAFTYVYDEHGRVVRTQGSDGFMSGAFTYDDRTRTNTYTNSLGATSTYRYNEACRVVAETDPLGHTTTTEWDPNGQHRLSVTDPLGRTTRYAYDEAGNLVGITLPDGSTGQAAYNALNLPVEVSEPGGAVWRHTYDPNGNLLATVDPTGAETVYAYDASGHVTSITDALGHVQRVECDAAGLPISVTDPLGNSTTVQRDIFGRVTQVTDPLGHTSRMGWTPEGKPAWREQPDGAREEWEWDGEGNLVSHTDPAGNTTRHTTTHFDLPSSRTDPDGTVYDFAYDTELRLTGVTNPQGLTWSYEYDAAGRLVAETDFNGRRLAYAHDAAGQLLARTNGAGETLAFTRDTLGRTTATLADDGTRTTFAYDASGHLLRAVNPDAEVVWQRDALGRVLSETTNGRAMRYTYDAAGRRTERTTPGGTVSHWTYDAAGHPTELRTDTGALAFTYDAAGREVERRIGEGVHLAQTWDSNDRLTTQTLKATAADALLQHRTYAYRPDGLLTGIRELTSGTRHFTLNKTGRVTAVTAHGWSETYAYDEAGNVTHAEAPAHQAAGEREFTGTLIRRAGRTTYEHDAQGRLIRKSRRLLNGQKRTWLFSWNAEDRLTAAVTPDGERWHYVYDPLGRRTAKRRLADDGSVTEETTFTWDGTRVAEQTADGSHTTTWDYAPGTHRPLSQTDREKPAAPGSLIARLGEPATFHSVVTDLAGTPTELVTPDGAVTWQIRTTLWGTQLPAPTTDGANVDCPLRFPGQYCDSETGLNYNYFRYYDPEISRYVTPDPLGLSPADNHHAYVVNPISWIDPLGLKCKDPTEGSDEEKPLVFRSIPKHGKAQRGRAAPEPSDPQGSLEQSIPLGPNTTRRIAANYDTGEFSVFDESHPDSNIYHGHARSWDELDQPMQAALRKAKLVNKKGKILPAPAP</sequence>
<dbReference type="NCBIfam" id="TIGR03696">
    <property type="entry name" value="Rhs_assc_core"/>
    <property type="match status" value="1"/>
</dbReference>
<feature type="compositionally biased region" description="Polar residues" evidence="1">
    <location>
        <begin position="1347"/>
        <end position="1362"/>
    </location>
</feature>
<evidence type="ECO:0000259" key="3">
    <source>
        <dbReference type="Pfam" id="PF25547"/>
    </source>
</evidence>
<evidence type="ECO:0000313" key="5">
    <source>
        <dbReference type="Proteomes" id="UP001216579"/>
    </source>
</evidence>